<feature type="transmembrane region" description="Helical" evidence="1">
    <location>
        <begin position="105"/>
        <end position="133"/>
    </location>
</feature>
<feature type="transmembrane region" description="Helical" evidence="1">
    <location>
        <begin position="163"/>
        <end position="181"/>
    </location>
</feature>
<dbReference type="PANTHER" id="PTHR35342">
    <property type="entry name" value="TRICARBOXYLIC TRANSPORT PROTEIN"/>
    <property type="match status" value="1"/>
</dbReference>
<feature type="transmembrane region" description="Helical" evidence="1">
    <location>
        <begin position="388"/>
        <end position="405"/>
    </location>
</feature>
<name>A0A3M8LMF6_9MICO</name>
<keyword evidence="4" id="KW-1185">Reference proteome</keyword>
<gene>
    <name evidence="3" type="ORF">EEJ31_02635</name>
</gene>
<feature type="domain" description="DUF112" evidence="2">
    <location>
        <begin position="17"/>
        <end position="436"/>
    </location>
</feature>
<dbReference type="OrthoDB" id="9781349at2"/>
<accession>A0A3M8LMF6</accession>
<dbReference type="EMBL" id="RDSR01000003">
    <property type="protein sequence ID" value="RNE66703.1"/>
    <property type="molecule type" value="Genomic_DNA"/>
</dbReference>
<proteinExistence type="predicted"/>
<reference evidence="3 4" key="1">
    <citation type="submission" date="2018-11" db="EMBL/GenBank/DDBJ databases">
        <title>Cryobacterium sp. nov., isolated from rhizosphere soil of lettuce.</title>
        <authorList>
            <person name="Wang Y."/>
        </authorList>
    </citation>
    <scope>NUCLEOTIDE SEQUENCE [LARGE SCALE GENOMIC DNA]</scope>
    <source>
        <strain evidence="3 4">NEAU-85</strain>
    </source>
</reference>
<keyword evidence="1" id="KW-0812">Transmembrane</keyword>
<feature type="transmembrane region" description="Helical" evidence="1">
    <location>
        <begin position="251"/>
        <end position="277"/>
    </location>
</feature>
<sequence length="516" mass="53337">MNPWVEGLTALLDPTVLLGMAVGIGLGMLVGAFPGITATMAVALASGFTLTMSPVQGLAVLLSIYTGANFGDRIPAILVNTPGTPAAISTTFDGYPLAKQGKAGLALVISGFAAAIGILVSMVVFSVAAVPIASFALNFGPYEFFALVVLGLTVMISISSKSLIKGIIAGLFGLFLATIGHDPITADPRFTFGLDVLSDKLDFIAVVIGLFGIAEIFDQMLSHNKLHLKPVASLGRWWPSKNEYKQMGKPLLIGSVIGTIVGIVPAAGGDIAGLIGWDRAKSLSKKPEEFGKGSFEGLVAADSASTSTLGGALTTTMALGIPGDSVNAVMLGSMLIWGLQPGPQLFATQPALVASIAGIMVVSTLVSMGLNLFRVRGLVKILDLPRNYLWASVLILCVIGTYATTNDINTVVVMLCAGAVGVLMKRTGFPAGPVVLGLLLGPLAESNLRRALVIDGFGGFFTAPIAMVLLVFAILAFGGTLYSRIRARRKEMAAVAAVAADASVPRETTTTKSKGK</sequence>
<evidence type="ECO:0000313" key="4">
    <source>
        <dbReference type="Proteomes" id="UP000279859"/>
    </source>
</evidence>
<keyword evidence="1" id="KW-1133">Transmembrane helix</keyword>
<organism evidence="3 4">
    <name type="scientific">Cryobacterium tepidiphilum</name>
    <dbReference type="NCBI Taxonomy" id="2486026"/>
    <lineage>
        <taxon>Bacteria</taxon>
        <taxon>Bacillati</taxon>
        <taxon>Actinomycetota</taxon>
        <taxon>Actinomycetes</taxon>
        <taxon>Micrococcales</taxon>
        <taxon>Microbacteriaceae</taxon>
        <taxon>Cryobacterium</taxon>
    </lineage>
</organism>
<feature type="transmembrane region" description="Helical" evidence="1">
    <location>
        <begin position="351"/>
        <end position="373"/>
    </location>
</feature>
<feature type="transmembrane region" description="Helical" evidence="1">
    <location>
        <begin position="139"/>
        <end position="156"/>
    </location>
</feature>
<dbReference type="RefSeq" id="WP_123044743.1">
    <property type="nucleotide sequence ID" value="NZ_RDSR01000003.1"/>
</dbReference>
<dbReference type="PANTHER" id="PTHR35342:SF5">
    <property type="entry name" value="TRICARBOXYLIC TRANSPORT PROTEIN"/>
    <property type="match status" value="1"/>
</dbReference>
<evidence type="ECO:0000259" key="2">
    <source>
        <dbReference type="Pfam" id="PF01970"/>
    </source>
</evidence>
<feature type="transmembrane region" description="Helical" evidence="1">
    <location>
        <begin position="460"/>
        <end position="482"/>
    </location>
</feature>
<dbReference type="InterPro" id="IPR002823">
    <property type="entry name" value="DUF112_TM"/>
</dbReference>
<feature type="transmembrane region" description="Helical" evidence="1">
    <location>
        <begin position="20"/>
        <end position="44"/>
    </location>
</feature>
<dbReference type="Proteomes" id="UP000279859">
    <property type="component" value="Unassembled WGS sequence"/>
</dbReference>
<comment type="caution">
    <text evidence="3">The sequence shown here is derived from an EMBL/GenBank/DDBJ whole genome shotgun (WGS) entry which is preliminary data.</text>
</comment>
<protein>
    <recommendedName>
        <fullName evidence="2">DUF112 domain-containing protein</fullName>
    </recommendedName>
</protein>
<dbReference type="Pfam" id="PF01970">
    <property type="entry name" value="TctA"/>
    <property type="match status" value="1"/>
</dbReference>
<evidence type="ECO:0000256" key="1">
    <source>
        <dbReference type="SAM" id="Phobius"/>
    </source>
</evidence>
<feature type="transmembrane region" description="Helical" evidence="1">
    <location>
        <begin position="201"/>
        <end position="217"/>
    </location>
</feature>
<keyword evidence="1" id="KW-0472">Membrane</keyword>
<evidence type="ECO:0000313" key="3">
    <source>
        <dbReference type="EMBL" id="RNE66703.1"/>
    </source>
</evidence>
<dbReference type="AlphaFoldDB" id="A0A3M8LMF6"/>